<gene>
    <name evidence="1" type="ORF">Gotri_001376</name>
</gene>
<evidence type="ECO:0000313" key="2">
    <source>
        <dbReference type="Proteomes" id="UP000593568"/>
    </source>
</evidence>
<dbReference type="Proteomes" id="UP000593568">
    <property type="component" value="Unassembled WGS sequence"/>
</dbReference>
<name>A0A7J9FEI4_9ROSI</name>
<reference evidence="1 2" key="1">
    <citation type="journal article" date="2019" name="Genome Biol. Evol.">
        <title>Insights into the evolution of the New World diploid cottons (Gossypium, subgenus Houzingenia) based on genome sequencing.</title>
        <authorList>
            <person name="Grover C.E."/>
            <person name="Arick M.A. 2nd"/>
            <person name="Thrash A."/>
            <person name="Conover J.L."/>
            <person name="Sanders W.S."/>
            <person name="Peterson D.G."/>
            <person name="Frelichowski J.E."/>
            <person name="Scheffler J.A."/>
            <person name="Scheffler B.E."/>
            <person name="Wendel J.F."/>
        </authorList>
    </citation>
    <scope>NUCLEOTIDE SEQUENCE [LARGE SCALE GENOMIC DNA]</scope>
    <source>
        <strain evidence="1">8</strain>
        <tissue evidence="1">Leaf</tissue>
    </source>
</reference>
<proteinExistence type="predicted"/>
<organism evidence="1 2">
    <name type="scientific">Gossypium trilobum</name>
    <dbReference type="NCBI Taxonomy" id="34281"/>
    <lineage>
        <taxon>Eukaryota</taxon>
        <taxon>Viridiplantae</taxon>
        <taxon>Streptophyta</taxon>
        <taxon>Embryophyta</taxon>
        <taxon>Tracheophyta</taxon>
        <taxon>Spermatophyta</taxon>
        <taxon>Magnoliopsida</taxon>
        <taxon>eudicotyledons</taxon>
        <taxon>Gunneridae</taxon>
        <taxon>Pentapetalae</taxon>
        <taxon>rosids</taxon>
        <taxon>malvids</taxon>
        <taxon>Malvales</taxon>
        <taxon>Malvaceae</taxon>
        <taxon>Malvoideae</taxon>
        <taxon>Gossypium</taxon>
    </lineage>
</organism>
<evidence type="ECO:0000313" key="1">
    <source>
        <dbReference type="EMBL" id="MBA0783713.1"/>
    </source>
</evidence>
<dbReference type="EMBL" id="JABEZW010000013">
    <property type="protein sequence ID" value="MBA0783713.1"/>
    <property type="molecule type" value="Genomic_DNA"/>
</dbReference>
<dbReference type="AlphaFoldDB" id="A0A7J9FEI4"/>
<sequence>MARFFKQRREGGNRRTNMRLGSMYCMTYETMKLKSWKIIFQVPRILVVVKEMGILFIKILLLKRNLFLNILNLLKERKKNGSCPS</sequence>
<comment type="caution">
    <text evidence="1">The sequence shown here is derived from an EMBL/GenBank/DDBJ whole genome shotgun (WGS) entry which is preliminary data.</text>
</comment>
<keyword evidence="2" id="KW-1185">Reference proteome</keyword>
<protein>
    <submittedName>
        <fullName evidence="1">Uncharacterized protein</fullName>
    </submittedName>
</protein>
<accession>A0A7J9FEI4</accession>